<protein>
    <submittedName>
        <fullName evidence="4">NUDIX domain-containing protein</fullName>
    </submittedName>
</protein>
<dbReference type="EMBL" id="JBDNCH010000002">
    <property type="protein sequence ID" value="MEN9060960.1"/>
    <property type="molecule type" value="Genomic_DNA"/>
</dbReference>
<evidence type="ECO:0000256" key="1">
    <source>
        <dbReference type="ARBA" id="ARBA00001946"/>
    </source>
</evidence>
<comment type="caution">
    <text evidence="4">The sequence shown here is derived from an EMBL/GenBank/DDBJ whole genome shotgun (WGS) entry which is preliminary data.</text>
</comment>
<reference evidence="4 5" key="1">
    <citation type="submission" date="2024-05" db="EMBL/GenBank/DDBJ databases">
        <title>Genome sequence of Ponticoccus litoralis KCCM 90028.</title>
        <authorList>
            <person name="Kim J.M."/>
            <person name="Lee J.K."/>
            <person name="Choi B.J."/>
            <person name="Bayburt H."/>
            <person name="Baek J.H."/>
            <person name="Jeon C.O."/>
        </authorList>
    </citation>
    <scope>NUCLEOTIDE SEQUENCE [LARGE SCALE GENOMIC DNA]</scope>
    <source>
        <strain evidence="4 5">KCCM 90028</strain>
    </source>
</reference>
<evidence type="ECO:0000256" key="2">
    <source>
        <dbReference type="ARBA" id="ARBA00022801"/>
    </source>
</evidence>
<evidence type="ECO:0000259" key="3">
    <source>
        <dbReference type="PROSITE" id="PS51462"/>
    </source>
</evidence>
<dbReference type="SUPFAM" id="SSF55811">
    <property type="entry name" value="Nudix"/>
    <property type="match status" value="1"/>
</dbReference>
<evidence type="ECO:0000313" key="4">
    <source>
        <dbReference type="EMBL" id="MEN9060960.1"/>
    </source>
</evidence>
<sequence length="151" mass="16012">MTSIYSSAATQATGAARRDFAGAKVMLFFGGSMAILRRDHSPGIPRPGCLDFPGGGREAGESPETCAIRETAEELGTLLRPRDLVFAAVHAGARGPSWFFAAHLPVEGLREVRFGGEGAGWCEMAPEAYCAAPDAIPHFSAILSAYRRRGT</sequence>
<gene>
    <name evidence="4" type="ORF">ABFB10_07825</name>
</gene>
<organism evidence="4 5">
    <name type="scientific">Ponticoccus litoralis</name>
    <dbReference type="NCBI Taxonomy" id="422297"/>
    <lineage>
        <taxon>Bacteria</taxon>
        <taxon>Pseudomonadati</taxon>
        <taxon>Pseudomonadota</taxon>
        <taxon>Alphaproteobacteria</taxon>
        <taxon>Rhodobacterales</taxon>
        <taxon>Roseobacteraceae</taxon>
        <taxon>Ponticoccus</taxon>
    </lineage>
</organism>
<dbReference type="PROSITE" id="PS51462">
    <property type="entry name" value="NUDIX"/>
    <property type="match status" value="1"/>
</dbReference>
<dbReference type="AlphaFoldDB" id="A0AAW9SPT4"/>
<dbReference type="GO" id="GO:0016787">
    <property type="term" value="F:hydrolase activity"/>
    <property type="evidence" value="ECO:0007669"/>
    <property type="project" value="UniProtKB-KW"/>
</dbReference>
<keyword evidence="2" id="KW-0378">Hydrolase</keyword>
<dbReference type="Pfam" id="PF00293">
    <property type="entry name" value="NUDIX"/>
    <property type="match status" value="1"/>
</dbReference>
<dbReference type="Proteomes" id="UP001428774">
    <property type="component" value="Unassembled WGS sequence"/>
</dbReference>
<dbReference type="InterPro" id="IPR015797">
    <property type="entry name" value="NUDIX_hydrolase-like_dom_sf"/>
</dbReference>
<name>A0AAW9SPT4_9RHOB</name>
<accession>A0AAW9SPT4</accession>
<dbReference type="InterPro" id="IPR000086">
    <property type="entry name" value="NUDIX_hydrolase_dom"/>
</dbReference>
<feature type="domain" description="Nudix hydrolase" evidence="3">
    <location>
        <begin position="18"/>
        <end position="146"/>
    </location>
</feature>
<dbReference type="RefSeq" id="WP_347166084.1">
    <property type="nucleotide sequence ID" value="NZ_JBDNCH010000002.1"/>
</dbReference>
<proteinExistence type="predicted"/>
<evidence type="ECO:0000313" key="5">
    <source>
        <dbReference type="Proteomes" id="UP001428774"/>
    </source>
</evidence>
<keyword evidence="5" id="KW-1185">Reference proteome</keyword>
<dbReference type="InterPro" id="IPR020084">
    <property type="entry name" value="NUDIX_hydrolase_CS"/>
</dbReference>
<comment type="cofactor">
    <cofactor evidence="1">
        <name>Mg(2+)</name>
        <dbReference type="ChEBI" id="CHEBI:18420"/>
    </cofactor>
</comment>
<dbReference type="PROSITE" id="PS00893">
    <property type="entry name" value="NUDIX_BOX"/>
    <property type="match status" value="1"/>
</dbReference>
<dbReference type="Gene3D" id="3.90.79.10">
    <property type="entry name" value="Nucleoside Triphosphate Pyrophosphohydrolase"/>
    <property type="match status" value="1"/>
</dbReference>